<keyword evidence="6 12" id="KW-0812">Transmembrane</keyword>
<name>A0A3G1GP21_9CUCU</name>
<protein>
    <recommendedName>
        <fullName evidence="12">ATP synthase complex subunit 8</fullName>
    </recommendedName>
</protein>
<dbReference type="GO" id="GO:0015986">
    <property type="term" value="P:proton motive force-driven ATP synthesis"/>
    <property type="evidence" value="ECO:0007669"/>
    <property type="project" value="InterPro"/>
</dbReference>
<evidence type="ECO:0000256" key="6">
    <source>
        <dbReference type="ARBA" id="ARBA00022692"/>
    </source>
</evidence>
<geneLocation type="mitochondrion" evidence="14"/>
<evidence type="ECO:0000256" key="3">
    <source>
        <dbReference type="ARBA" id="ARBA00011291"/>
    </source>
</evidence>
<feature type="transmembrane region" description="Helical" evidence="13">
    <location>
        <begin position="12"/>
        <end position="29"/>
    </location>
</feature>
<evidence type="ECO:0000313" key="14">
    <source>
        <dbReference type="EMBL" id="APX39535.1"/>
    </source>
</evidence>
<gene>
    <name evidence="14" type="primary">atp8</name>
</gene>
<evidence type="ECO:0000256" key="4">
    <source>
        <dbReference type="ARBA" id="ARBA00022448"/>
    </source>
</evidence>
<keyword evidence="5 12" id="KW-0138">CF(0)</keyword>
<evidence type="ECO:0000256" key="11">
    <source>
        <dbReference type="ARBA" id="ARBA00023136"/>
    </source>
</evidence>
<dbReference type="Pfam" id="PF00895">
    <property type="entry name" value="ATP-synt_8"/>
    <property type="match status" value="1"/>
</dbReference>
<comment type="subunit">
    <text evidence="3">F-type ATPases have 2 components, CF(1) - the catalytic core - and CF(0) - the membrane proton channel.</text>
</comment>
<keyword evidence="8 13" id="KW-1133">Transmembrane helix</keyword>
<dbReference type="EMBL" id="KX943381">
    <property type="protein sequence ID" value="APX39535.1"/>
    <property type="molecule type" value="Genomic_DNA"/>
</dbReference>
<reference evidence="14" key="1">
    <citation type="journal article" date="2015" name="Methods Ecol Evol 6">
        <title>Validating the power of mitochondrial metagenomics for community ecology and phylogenetics of complex assemblages.</title>
        <authorList>
            <person name="Gomez-Rodriguez C."/>
            <person name="Crampton-Platt A."/>
            <person name="Timmermans M.J.T.N."/>
            <person name="Baselga A."/>
            <person name="Vogler A.P."/>
        </authorList>
    </citation>
    <scope>NUCLEOTIDE SEQUENCE</scope>
</reference>
<keyword evidence="10 12" id="KW-0496">Mitochondrion</keyword>
<evidence type="ECO:0000256" key="5">
    <source>
        <dbReference type="ARBA" id="ARBA00022547"/>
    </source>
</evidence>
<evidence type="ECO:0000256" key="9">
    <source>
        <dbReference type="ARBA" id="ARBA00023065"/>
    </source>
</evidence>
<keyword evidence="11 13" id="KW-0472">Membrane</keyword>
<evidence type="ECO:0000256" key="2">
    <source>
        <dbReference type="ARBA" id="ARBA00008892"/>
    </source>
</evidence>
<comment type="similarity">
    <text evidence="2 12">Belongs to the ATPase protein 8 family.</text>
</comment>
<evidence type="ECO:0000256" key="10">
    <source>
        <dbReference type="ARBA" id="ARBA00023128"/>
    </source>
</evidence>
<comment type="subcellular location">
    <subcellularLocation>
        <location evidence="1 12">Mitochondrion membrane</location>
        <topology evidence="1 12">Single-pass membrane protein</topology>
    </subcellularLocation>
</comment>
<proteinExistence type="inferred from homology"/>
<evidence type="ECO:0000256" key="7">
    <source>
        <dbReference type="ARBA" id="ARBA00022781"/>
    </source>
</evidence>
<evidence type="ECO:0000256" key="12">
    <source>
        <dbReference type="RuleBase" id="RU003661"/>
    </source>
</evidence>
<keyword evidence="4 12" id="KW-0813">Transport</keyword>
<keyword evidence="7 12" id="KW-0375">Hydrogen ion transport</keyword>
<sequence length="50" mass="6226">MPQMAPLNWLTLYILFTIIFLLFLTQNYFHQIIKMKQMSKSKFSKLNWKW</sequence>
<evidence type="ECO:0000256" key="8">
    <source>
        <dbReference type="ARBA" id="ARBA00022989"/>
    </source>
</evidence>
<accession>A0A3G1GP21</accession>
<evidence type="ECO:0000256" key="13">
    <source>
        <dbReference type="SAM" id="Phobius"/>
    </source>
</evidence>
<dbReference type="GO" id="GO:0045259">
    <property type="term" value="C:proton-transporting ATP synthase complex"/>
    <property type="evidence" value="ECO:0007669"/>
    <property type="project" value="UniProtKB-KW"/>
</dbReference>
<evidence type="ECO:0000256" key="1">
    <source>
        <dbReference type="ARBA" id="ARBA00004304"/>
    </source>
</evidence>
<dbReference type="GO" id="GO:0031966">
    <property type="term" value="C:mitochondrial membrane"/>
    <property type="evidence" value="ECO:0007669"/>
    <property type="project" value="UniProtKB-SubCell"/>
</dbReference>
<dbReference type="GO" id="GO:0015078">
    <property type="term" value="F:proton transmembrane transporter activity"/>
    <property type="evidence" value="ECO:0007669"/>
    <property type="project" value="InterPro"/>
</dbReference>
<organism evidence="14">
    <name type="scientific">Colaspidea globosa</name>
    <dbReference type="NCBI Taxonomy" id="1425613"/>
    <lineage>
        <taxon>Eukaryota</taxon>
        <taxon>Metazoa</taxon>
        <taxon>Ecdysozoa</taxon>
        <taxon>Arthropoda</taxon>
        <taxon>Hexapoda</taxon>
        <taxon>Insecta</taxon>
        <taxon>Pterygota</taxon>
        <taxon>Neoptera</taxon>
        <taxon>Endopterygota</taxon>
        <taxon>Coleoptera</taxon>
        <taxon>Polyphaga</taxon>
        <taxon>Cucujiformia</taxon>
        <taxon>Chrysomeloidea</taxon>
        <taxon>Chrysomelidae</taxon>
        <taxon>Eumolpinae</taxon>
        <taxon>Colaspidea</taxon>
    </lineage>
</organism>
<dbReference type="AlphaFoldDB" id="A0A3G1GP21"/>
<keyword evidence="9 12" id="KW-0406">Ion transport</keyword>
<dbReference type="InterPro" id="IPR001421">
    <property type="entry name" value="ATP8_metazoa"/>
</dbReference>